<name>A0A1E5L4T6_9FIRM</name>
<keyword evidence="1" id="KW-0812">Transmembrane</keyword>
<feature type="transmembrane region" description="Helical" evidence="1">
    <location>
        <begin position="99"/>
        <end position="123"/>
    </location>
</feature>
<feature type="transmembrane region" description="Helical" evidence="1">
    <location>
        <begin position="175"/>
        <end position="195"/>
    </location>
</feature>
<feature type="transmembrane region" description="Helical" evidence="1">
    <location>
        <begin position="75"/>
        <end position="93"/>
    </location>
</feature>
<organism evidence="2 3">
    <name type="scientific">Desulfuribacillus stibiiarsenatis</name>
    <dbReference type="NCBI Taxonomy" id="1390249"/>
    <lineage>
        <taxon>Bacteria</taxon>
        <taxon>Bacillati</taxon>
        <taxon>Bacillota</taxon>
        <taxon>Desulfuribacillia</taxon>
        <taxon>Desulfuribacillales</taxon>
        <taxon>Desulfuribacillaceae</taxon>
        <taxon>Desulfuribacillus</taxon>
    </lineage>
</organism>
<comment type="caution">
    <text evidence="2">The sequence shown here is derived from an EMBL/GenBank/DDBJ whole genome shotgun (WGS) entry which is preliminary data.</text>
</comment>
<evidence type="ECO:0000313" key="3">
    <source>
        <dbReference type="Proteomes" id="UP000095255"/>
    </source>
</evidence>
<keyword evidence="3" id="KW-1185">Reference proteome</keyword>
<accession>A0A1E5L4T6</accession>
<keyword evidence="1" id="KW-0472">Membrane</keyword>
<feature type="transmembrane region" description="Helical" evidence="1">
    <location>
        <begin position="202"/>
        <end position="226"/>
    </location>
</feature>
<gene>
    <name evidence="2" type="ORF">BHU72_05540</name>
</gene>
<feature type="transmembrane region" description="Helical" evidence="1">
    <location>
        <begin position="12"/>
        <end position="33"/>
    </location>
</feature>
<dbReference type="AlphaFoldDB" id="A0A1E5L4T6"/>
<feature type="transmembrane region" description="Helical" evidence="1">
    <location>
        <begin position="45"/>
        <end position="63"/>
    </location>
</feature>
<protein>
    <submittedName>
        <fullName evidence="2">Uncharacterized protein</fullName>
    </submittedName>
</protein>
<reference evidence="2 3" key="1">
    <citation type="submission" date="2016-09" db="EMBL/GenBank/DDBJ databases">
        <title>Desulfuribacillus arsenicus sp. nov., an obligately anaerobic, dissimilatory arsenic- and antimonate-reducing bacterium isolated from anoxic sediments.</title>
        <authorList>
            <person name="Abin C.A."/>
            <person name="Hollibaugh J.T."/>
        </authorList>
    </citation>
    <scope>NUCLEOTIDE SEQUENCE [LARGE SCALE GENOMIC DNA]</scope>
    <source>
        <strain evidence="2 3">MLFW-2</strain>
    </source>
</reference>
<feature type="transmembrane region" description="Helical" evidence="1">
    <location>
        <begin position="135"/>
        <end position="155"/>
    </location>
</feature>
<proteinExistence type="predicted"/>
<dbReference type="Proteomes" id="UP000095255">
    <property type="component" value="Unassembled WGS sequence"/>
</dbReference>
<evidence type="ECO:0000313" key="2">
    <source>
        <dbReference type="EMBL" id="OEH85074.1"/>
    </source>
</evidence>
<dbReference type="EMBL" id="MJAT01000033">
    <property type="protein sequence ID" value="OEH85074.1"/>
    <property type="molecule type" value="Genomic_DNA"/>
</dbReference>
<dbReference type="RefSeq" id="WP_069702401.1">
    <property type="nucleotide sequence ID" value="NZ_MJAT01000033.1"/>
</dbReference>
<feature type="transmembrane region" description="Helical" evidence="1">
    <location>
        <begin position="238"/>
        <end position="256"/>
    </location>
</feature>
<dbReference type="OrthoDB" id="2083180at2"/>
<sequence length="264" mass="30270">MLMHVNRNRLLWIIVASMALIAAIIGVILPSIYSKVCSEEFMPGVMSQDIVTILSAVSILILTIRLREENVKQQITVLGLLGYIFYAYGIYVMERFYNPLYFLYMGIFGLAFYSIIYAVICLLNKDVPLVKVTKGIKNVSIGFALFIPILFYPMWVSLLLPLLSTGEKIEFAYSVFILDMVFILPLFFVIAYMAYKNMNIGLLLLPTLFIKGFTLLLSVAIGVMLKPLYLQVPDYREMFLYLSVSIVFLIITFIYFRKMSIIRV</sequence>
<dbReference type="STRING" id="1390249.BHU72_05540"/>
<keyword evidence="1" id="KW-1133">Transmembrane helix</keyword>
<evidence type="ECO:0000256" key="1">
    <source>
        <dbReference type="SAM" id="Phobius"/>
    </source>
</evidence>